<gene>
    <name evidence="1" type="ORF">VaNZ11_013046</name>
</gene>
<evidence type="ECO:0000313" key="2">
    <source>
        <dbReference type="Proteomes" id="UP001165090"/>
    </source>
</evidence>
<accession>A0ABQ5SF64</accession>
<sequence>GPHATTRSWVTSGLEEAAEAAAEAAAREHLNGAGVYDGVSPRCTTQTRGDAVPSGIRTAEAITASPREIRETRDSVGIIGGVDVLRSDESEDGTCSDSGGEDIDVVVTQMALRFQGH</sequence>
<evidence type="ECO:0000313" key="1">
    <source>
        <dbReference type="EMBL" id="GLI68577.1"/>
    </source>
</evidence>
<dbReference type="EMBL" id="BSDZ01000080">
    <property type="protein sequence ID" value="GLI68577.1"/>
    <property type="molecule type" value="Genomic_DNA"/>
</dbReference>
<dbReference type="Proteomes" id="UP001165090">
    <property type="component" value="Unassembled WGS sequence"/>
</dbReference>
<protein>
    <submittedName>
        <fullName evidence="1">Uncharacterized protein</fullName>
    </submittedName>
</protein>
<keyword evidence="2" id="KW-1185">Reference proteome</keyword>
<reference evidence="1 2" key="1">
    <citation type="journal article" date="2023" name="IScience">
        <title>Expanded male sex-determining region conserved during the evolution of homothallism in the green alga Volvox.</title>
        <authorList>
            <person name="Yamamoto K."/>
            <person name="Matsuzaki R."/>
            <person name="Mahakham W."/>
            <person name="Heman W."/>
            <person name="Sekimoto H."/>
            <person name="Kawachi M."/>
            <person name="Minakuchi Y."/>
            <person name="Toyoda A."/>
            <person name="Nozaki H."/>
        </authorList>
    </citation>
    <scope>NUCLEOTIDE SEQUENCE [LARGE SCALE GENOMIC DNA]</scope>
    <source>
        <strain evidence="1 2">NIES-4468</strain>
    </source>
</reference>
<proteinExistence type="predicted"/>
<organism evidence="1 2">
    <name type="scientific">Volvox africanus</name>
    <dbReference type="NCBI Taxonomy" id="51714"/>
    <lineage>
        <taxon>Eukaryota</taxon>
        <taxon>Viridiplantae</taxon>
        <taxon>Chlorophyta</taxon>
        <taxon>core chlorophytes</taxon>
        <taxon>Chlorophyceae</taxon>
        <taxon>CS clade</taxon>
        <taxon>Chlamydomonadales</taxon>
        <taxon>Volvocaceae</taxon>
        <taxon>Volvox</taxon>
    </lineage>
</organism>
<name>A0ABQ5SF64_9CHLO</name>
<comment type="caution">
    <text evidence="1">The sequence shown here is derived from an EMBL/GenBank/DDBJ whole genome shotgun (WGS) entry which is preliminary data.</text>
</comment>
<feature type="non-terminal residue" evidence="1">
    <location>
        <position position="1"/>
    </location>
</feature>